<protein>
    <submittedName>
        <fullName evidence="1">Uncharacterized protein</fullName>
    </submittedName>
</protein>
<proteinExistence type="predicted"/>
<evidence type="ECO:0000313" key="1">
    <source>
        <dbReference type="EMBL" id="KAK7006127.1"/>
    </source>
</evidence>
<reference evidence="1 2" key="1">
    <citation type="journal article" date="2024" name="J Genomics">
        <title>Draft genome sequencing and assembly of Favolaschia claudopus CIRM-BRFM 2984 isolated from oak limbs.</title>
        <authorList>
            <person name="Navarro D."/>
            <person name="Drula E."/>
            <person name="Chaduli D."/>
            <person name="Cazenave R."/>
            <person name="Ahrendt S."/>
            <person name="Wang J."/>
            <person name="Lipzen A."/>
            <person name="Daum C."/>
            <person name="Barry K."/>
            <person name="Grigoriev I.V."/>
            <person name="Favel A."/>
            <person name="Rosso M.N."/>
            <person name="Martin F."/>
        </authorList>
    </citation>
    <scope>NUCLEOTIDE SEQUENCE [LARGE SCALE GENOMIC DNA]</scope>
    <source>
        <strain evidence="1 2">CIRM-BRFM 2984</strain>
    </source>
</reference>
<comment type="caution">
    <text evidence="1">The sequence shown here is derived from an EMBL/GenBank/DDBJ whole genome shotgun (WGS) entry which is preliminary data.</text>
</comment>
<dbReference type="Proteomes" id="UP001362999">
    <property type="component" value="Unassembled WGS sequence"/>
</dbReference>
<dbReference type="AlphaFoldDB" id="A0AAW0AAH8"/>
<dbReference type="EMBL" id="JAWWNJ010000076">
    <property type="protein sequence ID" value="KAK7006127.1"/>
    <property type="molecule type" value="Genomic_DNA"/>
</dbReference>
<organism evidence="1 2">
    <name type="scientific">Favolaschia claudopus</name>
    <dbReference type="NCBI Taxonomy" id="2862362"/>
    <lineage>
        <taxon>Eukaryota</taxon>
        <taxon>Fungi</taxon>
        <taxon>Dikarya</taxon>
        <taxon>Basidiomycota</taxon>
        <taxon>Agaricomycotina</taxon>
        <taxon>Agaricomycetes</taxon>
        <taxon>Agaricomycetidae</taxon>
        <taxon>Agaricales</taxon>
        <taxon>Marasmiineae</taxon>
        <taxon>Mycenaceae</taxon>
        <taxon>Favolaschia</taxon>
    </lineage>
</organism>
<sequence>MGTQSLPSVYSLNGYSAGNDPAVFLLLLCKIDVEALGVELVMYHIFQIIPSTDVNDVYNVSSVAQDTQEFIIRRAQQGNTVDFSSPSHKAMVKARLHPLVSSAIHHAKATLLHVGMLSVDLNDEELRAACYELIGADALILTAVLPAKSACNSGASPHVILAHDLNYFERQADLQAAQVTRENDRRTSNQNMLSVPEIMHLVTLTAGAGPELVAVTELLLAMSVNRLDDVPASEVIQLHHSQGGHEEN</sequence>
<name>A0AAW0AAH8_9AGAR</name>
<evidence type="ECO:0000313" key="2">
    <source>
        <dbReference type="Proteomes" id="UP001362999"/>
    </source>
</evidence>
<accession>A0AAW0AAH8</accession>
<keyword evidence="2" id="KW-1185">Reference proteome</keyword>
<gene>
    <name evidence="1" type="ORF">R3P38DRAFT_3214188</name>
</gene>